<evidence type="ECO:0000313" key="2">
    <source>
        <dbReference type="EMBL" id="QIS04182.1"/>
    </source>
</evidence>
<dbReference type="Proteomes" id="UP000501705">
    <property type="component" value="Chromosome"/>
</dbReference>
<evidence type="ECO:0000256" key="1">
    <source>
        <dbReference type="SAM" id="MobiDB-lite"/>
    </source>
</evidence>
<sequence length="83" mass="8548">MNPVAAVMAVKAVRAQADSALPSAPVGDDAPGRNSPPRRWVTAYLRASAHRRSSLADRLDRTQAATRSLSAAGGCSGSRVCAS</sequence>
<feature type="region of interest" description="Disordered" evidence="1">
    <location>
        <begin position="20"/>
        <end position="39"/>
    </location>
</feature>
<dbReference type="RefSeq" id="WP_167463300.1">
    <property type="nucleotide sequence ID" value="NZ_CP046171.1"/>
</dbReference>
<gene>
    <name evidence="2" type="ORF">F5X71_19250</name>
</gene>
<protein>
    <submittedName>
        <fullName evidence="2">Uncharacterized protein</fullName>
    </submittedName>
</protein>
<name>A0A6G9XTA1_NOCBR</name>
<reference evidence="2 3" key="1">
    <citation type="journal article" date="2019" name="ACS Chem. Biol.">
        <title>Identification and Mobilization of a Cryptic Antibiotic Biosynthesis Gene Locus from a Human-Pathogenic Nocardia Isolate.</title>
        <authorList>
            <person name="Herisse M."/>
            <person name="Ishida K."/>
            <person name="Porter J.L."/>
            <person name="Howden B."/>
            <person name="Hertweck C."/>
            <person name="Stinear T.P."/>
            <person name="Pidot S.J."/>
        </authorList>
    </citation>
    <scope>NUCLEOTIDE SEQUENCE [LARGE SCALE GENOMIC DNA]</scope>
    <source>
        <strain evidence="2 3">AUSMDU00024985</strain>
    </source>
</reference>
<evidence type="ECO:0000313" key="3">
    <source>
        <dbReference type="Proteomes" id="UP000501705"/>
    </source>
</evidence>
<dbReference type="EMBL" id="CP046171">
    <property type="protein sequence ID" value="QIS04182.1"/>
    <property type="molecule type" value="Genomic_DNA"/>
</dbReference>
<dbReference type="AlphaFoldDB" id="A0A6G9XTA1"/>
<organism evidence="2 3">
    <name type="scientific">Nocardia brasiliensis</name>
    <dbReference type="NCBI Taxonomy" id="37326"/>
    <lineage>
        <taxon>Bacteria</taxon>
        <taxon>Bacillati</taxon>
        <taxon>Actinomycetota</taxon>
        <taxon>Actinomycetes</taxon>
        <taxon>Mycobacteriales</taxon>
        <taxon>Nocardiaceae</taxon>
        <taxon>Nocardia</taxon>
    </lineage>
</organism>
<accession>A0A6G9XTA1</accession>
<proteinExistence type="predicted"/>